<accession>A0ACB8QCG6</accession>
<proteinExistence type="predicted"/>
<sequence length="200" mass="22243">MATNITYHPGSVDAAERTNLLQQKGVTIWLTGLSASGKSTIACALEQHLLHIHKFTYRLDGDNVRFGLNKDLGFDEKSRNENIRRIGEVSKLFADASCIAITAFISPYRTDRAVAREIHDKAGLGFVEVFVDAPLEVVEQRDPKGLYKKARAGEIKEFTGISAPYEAPEKPELHIKTNEVNVTEAVKIIIDYLIVHGYCT</sequence>
<dbReference type="EMBL" id="MU273684">
    <property type="protein sequence ID" value="KAI0029313.1"/>
    <property type="molecule type" value="Genomic_DNA"/>
</dbReference>
<protein>
    <submittedName>
        <fullName evidence="1">Adenylylsulfate kinase</fullName>
    </submittedName>
</protein>
<keyword evidence="1" id="KW-0418">Kinase</keyword>
<evidence type="ECO:0000313" key="2">
    <source>
        <dbReference type="Proteomes" id="UP000814128"/>
    </source>
</evidence>
<dbReference type="Proteomes" id="UP000814128">
    <property type="component" value="Unassembled WGS sequence"/>
</dbReference>
<reference evidence="1" key="1">
    <citation type="submission" date="2021-02" db="EMBL/GenBank/DDBJ databases">
        <authorList>
            <consortium name="DOE Joint Genome Institute"/>
            <person name="Ahrendt S."/>
            <person name="Looney B.P."/>
            <person name="Miyauchi S."/>
            <person name="Morin E."/>
            <person name="Drula E."/>
            <person name="Courty P.E."/>
            <person name="Chicoki N."/>
            <person name="Fauchery L."/>
            <person name="Kohler A."/>
            <person name="Kuo A."/>
            <person name="Labutti K."/>
            <person name="Pangilinan J."/>
            <person name="Lipzen A."/>
            <person name="Riley R."/>
            <person name="Andreopoulos W."/>
            <person name="He G."/>
            <person name="Johnson J."/>
            <person name="Barry K.W."/>
            <person name="Grigoriev I.V."/>
            <person name="Nagy L."/>
            <person name="Hibbett D."/>
            <person name="Henrissat B."/>
            <person name="Matheny P.B."/>
            <person name="Labbe J."/>
            <person name="Martin F."/>
        </authorList>
    </citation>
    <scope>NUCLEOTIDE SEQUENCE</scope>
    <source>
        <strain evidence="1">EC-137</strain>
    </source>
</reference>
<keyword evidence="1" id="KW-0808">Transferase</keyword>
<gene>
    <name evidence="1" type="ORF">K488DRAFT_80237</name>
</gene>
<comment type="caution">
    <text evidence="1">The sequence shown here is derived from an EMBL/GenBank/DDBJ whole genome shotgun (WGS) entry which is preliminary data.</text>
</comment>
<reference evidence="1" key="2">
    <citation type="journal article" date="2022" name="New Phytol.">
        <title>Evolutionary transition to the ectomycorrhizal habit in the genomes of a hyperdiverse lineage of mushroom-forming fungi.</title>
        <authorList>
            <person name="Looney B."/>
            <person name="Miyauchi S."/>
            <person name="Morin E."/>
            <person name="Drula E."/>
            <person name="Courty P.E."/>
            <person name="Kohler A."/>
            <person name="Kuo A."/>
            <person name="LaButti K."/>
            <person name="Pangilinan J."/>
            <person name="Lipzen A."/>
            <person name="Riley R."/>
            <person name="Andreopoulos W."/>
            <person name="He G."/>
            <person name="Johnson J."/>
            <person name="Nolan M."/>
            <person name="Tritt A."/>
            <person name="Barry K.W."/>
            <person name="Grigoriev I.V."/>
            <person name="Nagy L.G."/>
            <person name="Hibbett D."/>
            <person name="Henrissat B."/>
            <person name="Matheny P.B."/>
            <person name="Labbe J."/>
            <person name="Martin F.M."/>
        </authorList>
    </citation>
    <scope>NUCLEOTIDE SEQUENCE</scope>
    <source>
        <strain evidence="1">EC-137</strain>
    </source>
</reference>
<organism evidence="1 2">
    <name type="scientific">Vararia minispora EC-137</name>
    <dbReference type="NCBI Taxonomy" id="1314806"/>
    <lineage>
        <taxon>Eukaryota</taxon>
        <taxon>Fungi</taxon>
        <taxon>Dikarya</taxon>
        <taxon>Basidiomycota</taxon>
        <taxon>Agaricomycotina</taxon>
        <taxon>Agaricomycetes</taxon>
        <taxon>Russulales</taxon>
        <taxon>Lachnocladiaceae</taxon>
        <taxon>Vararia</taxon>
    </lineage>
</organism>
<keyword evidence="2" id="KW-1185">Reference proteome</keyword>
<evidence type="ECO:0000313" key="1">
    <source>
        <dbReference type="EMBL" id="KAI0029313.1"/>
    </source>
</evidence>
<name>A0ACB8QCG6_9AGAM</name>